<sequence>MDRDKVATNGSILFLHFLPTSWSGNSLQEGFSVKKRKEEKSSGRMRGSSGSGGSAADIGRNADWLGKQAKVVPGTDQWAVETHGGGV</sequence>
<evidence type="ECO:0000256" key="1">
    <source>
        <dbReference type="SAM" id="MobiDB-lite"/>
    </source>
</evidence>
<feature type="region of interest" description="Disordered" evidence="1">
    <location>
        <begin position="22"/>
        <end position="59"/>
    </location>
</feature>
<accession>A0A1L9NNH5</accession>
<gene>
    <name evidence="2" type="ORF">ASPTUDRAFT_37555</name>
</gene>
<protein>
    <submittedName>
        <fullName evidence="2">Uncharacterized protein</fullName>
    </submittedName>
</protein>
<evidence type="ECO:0000313" key="3">
    <source>
        <dbReference type="Proteomes" id="UP000184304"/>
    </source>
</evidence>
<keyword evidence="3" id="KW-1185">Reference proteome</keyword>
<dbReference type="AlphaFoldDB" id="A0A1L9NNH5"/>
<organism evidence="2 3">
    <name type="scientific">Aspergillus tubingensis (strain CBS 134.48)</name>
    <dbReference type="NCBI Taxonomy" id="767770"/>
    <lineage>
        <taxon>Eukaryota</taxon>
        <taxon>Fungi</taxon>
        <taxon>Dikarya</taxon>
        <taxon>Ascomycota</taxon>
        <taxon>Pezizomycotina</taxon>
        <taxon>Eurotiomycetes</taxon>
        <taxon>Eurotiomycetidae</taxon>
        <taxon>Eurotiales</taxon>
        <taxon>Aspergillaceae</taxon>
        <taxon>Aspergillus</taxon>
        <taxon>Aspergillus subgen. Circumdati</taxon>
    </lineage>
</organism>
<dbReference type="Proteomes" id="UP000184304">
    <property type="component" value="Unassembled WGS sequence"/>
</dbReference>
<reference evidence="3" key="1">
    <citation type="journal article" date="2017" name="Genome Biol.">
        <title>Comparative genomics reveals high biological diversity and specific adaptations in the industrially and medically important fungal genus Aspergillus.</title>
        <authorList>
            <person name="de Vries R.P."/>
            <person name="Riley R."/>
            <person name="Wiebenga A."/>
            <person name="Aguilar-Osorio G."/>
            <person name="Amillis S."/>
            <person name="Uchima C.A."/>
            <person name="Anderluh G."/>
            <person name="Asadollahi M."/>
            <person name="Askin M."/>
            <person name="Barry K."/>
            <person name="Battaglia E."/>
            <person name="Bayram O."/>
            <person name="Benocci T."/>
            <person name="Braus-Stromeyer S.A."/>
            <person name="Caldana C."/>
            <person name="Canovas D."/>
            <person name="Cerqueira G.C."/>
            <person name="Chen F."/>
            <person name="Chen W."/>
            <person name="Choi C."/>
            <person name="Clum A."/>
            <person name="Dos Santos R.A."/>
            <person name="Damasio A.R."/>
            <person name="Diallinas G."/>
            <person name="Emri T."/>
            <person name="Fekete E."/>
            <person name="Flipphi M."/>
            <person name="Freyberg S."/>
            <person name="Gallo A."/>
            <person name="Gournas C."/>
            <person name="Habgood R."/>
            <person name="Hainaut M."/>
            <person name="Harispe M.L."/>
            <person name="Henrissat B."/>
            <person name="Hilden K.S."/>
            <person name="Hope R."/>
            <person name="Hossain A."/>
            <person name="Karabika E."/>
            <person name="Karaffa L."/>
            <person name="Karanyi Z."/>
            <person name="Krasevec N."/>
            <person name="Kuo A."/>
            <person name="Kusch H."/>
            <person name="LaButti K."/>
            <person name="Lagendijk E.L."/>
            <person name="Lapidus A."/>
            <person name="Levasseur A."/>
            <person name="Lindquist E."/>
            <person name="Lipzen A."/>
            <person name="Logrieco A.F."/>
            <person name="MacCabe A."/>
            <person name="Maekelae M.R."/>
            <person name="Malavazi I."/>
            <person name="Melin P."/>
            <person name="Meyer V."/>
            <person name="Mielnichuk N."/>
            <person name="Miskei M."/>
            <person name="Molnar A.P."/>
            <person name="Mule G."/>
            <person name="Ngan C.Y."/>
            <person name="Orejas M."/>
            <person name="Orosz E."/>
            <person name="Ouedraogo J.P."/>
            <person name="Overkamp K.M."/>
            <person name="Park H.-S."/>
            <person name="Perrone G."/>
            <person name="Piumi F."/>
            <person name="Punt P.J."/>
            <person name="Ram A.F."/>
            <person name="Ramon A."/>
            <person name="Rauscher S."/>
            <person name="Record E."/>
            <person name="Riano-Pachon D.M."/>
            <person name="Robert V."/>
            <person name="Roehrig J."/>
            <person name="Ruller R."/>
            <person name="Salamov A."/>
            <person name="Salih N.S."/>
            <person name="Samson R.A."/>
            <person name="Sandor E."/>
            <person name="Sanguinetti M."/>
            <person name="Schuetze T."/>
            <person name="Sepcic K."/>
            <person name="Shelest E."/>
            <person name="Sherlock G."/>
            <person name="Sophianopoulou V."/>
            <person name="Squina F.M."/>
            <person name="Sun H."/>
            <person name="Susca A."/>
            <person name="Todd R.B."/>
            <person name="Tsang A."/>
            <person name="Unkles S.E."/>
            <person name="van de Wiele N."/>
            <person name="van Rossen-Uffink D."/>
            <person name="Oliveira J.V."/>
            <person name="Vesth T.C."/>
            <person name="Visser J."/>
            <person name="Yu J.-H."/>
            <person name="Zhou M."/>
            <person name="Andersen M.R."/>
            <person name="Archer D.B."/>
            <person name="Baker S.E."/>
            <person name="Benoit I."/>
            <person name="Brakhage A.A."/>
            <person name="Braus G.H."/>
            <person name="Fischer R."/>
            <person name="Frisvad J.C."/>
            <person name="Goldman G.H."/>
            <person name="Houbraken J."/>
            <person name="Oakley B."/>
            <person name="Pocsi I."/>
            <person name="Scazzocchio C."/>
            <person name="Seiboth B."/>
            <person name="vanKuyk P.A."/>
            <person name="Wortman J."/>
            <person name="Dyer P.S."/>
            <person name="Grigoriev I.V."/>
        </authorList>
    </citation>
    <scope>NUCLEOTIDE SEQUENCE [LARGE SCALE GENOMIC DNA]</scope>
    <source>
        <strain evidence="3">CBS 134.48</strain>
    </source>
</reference>
<proteinExistence type="predicted"/>
<dbReference type="EMBL" id="KV878176">
    <property type="protein sequence ID" value="OJI90773.1"/>
    <property type="molecule type" value="Genomic_DNA"/>
</dbReference>
<name>A0A1L9NNH5_ASPTC</name>
<dbReference type="VEuPathDB" id="FungiDB:ASPTUDRAFT_37555"/>
<evidence type="ECO:0000313" key="2">
    <source>
        <dbReference type="EMBL" id="OJI90773.1"/>
    </source>
</evidence>